<evidence type="ECO:0000256" key="1">
    <source>
        <dbReference type="ARBA" id="ARBA00022737"/>
    </source>
</evidence>
<dbReference type="AlphaFoldDB" id="A0A7R9A4L0"/>
<dbReference type="EMBL" id="CAJPEV010000296">
    <property type="protein sequence ID" value="CAG0883608.1"/>
    <property type="molecule type" value="Genomic_DNA"/>
</dbReference>
<evidence type="ECO:0000259" key="6">
    <source>
        <dbReference type="PROSITE" id="PS50835"/>
    </source>
</evidence>
<feature type="domain" description="Fibronectin type-III" evidence="7">
    <location>
        <begin position="447"/>
        <end position="550"/>
    </location>
</feature>
<dbReference type="SUPFAM" id="SSF48726">
    <property type="entry name" value="Immunoglobulin"/>
    <property type="match status" value="3"/>
</dbReference>
<dbReference type="InterPro" id="IPR007110">
    <property type="entry name" value="Ig-like_dom"/>
</dbReference>
<keyword evidence="3" id="KW-0393">Immunoglobulin domain</keyword>
<dbReference type="EMBL" id="LR899813">
    <property type="protein sequence ID" value="CAD7242628.1"/>
    <property type="molecule type" value="Genomic_DNA"/>
</dbReference>
<feature type="domain" description="Ig-like" evidence="6">
    <location>
        <begin position="8"/>
        <end position="88"/>
    </location>
</feature>
<dbReference type="PROSITE" id="PS50853">
    <property type="entry name" value="FN3"/>
    <property type="match status" value="2"/>
</dbReference>
<evidence type="ECO:0000313" key="8">
    <source>
        <dbReference type="EMBL" id="CAD7242628.1"/>
    </source>
</evidence>
<dbReference type="Proteomes" id="UP000677054">
    <property type="component" value="Unassembled WGS sequence"/>
</dbReference>
<keyword evidence="5" id="KW-0812">Transmembrane</keyword>
<dbReference type="SMART" id="SM00409">
    <property type="entry name" value="IG"/>
    <property type="match status" value="4"/>
</dbReference>
<feature type="compositionally biased region" description="Basic and acidic residues" evidence="4">
    <location>
        <begin position="399"/>
        <end position="413"/>
    </location>
</feature>
<dbReference type="Gene3D" id="2.60.40.10">
    <property type="entry name" value="Immunoglobulins"/>
    <property type="match status" value="6"/>
</dbReference>
<dbReference type="InterPro" id="IPR013783">
    <property type="entry name" value="Ig-like_fold"/>
</dbReference>
<dbReference type="InterPro" id="IPR036116">
    <property type="entry name" value="FN3_sf"/>
</dbReference>
<gene>
    <name evidence="8" type="ORF">DSTB1V02_LOCUS2584</name>
</gene>
<dbReference type="InterPro" id="IPR013098">
    <property type="entry name" value="Ig_I-set"/>
</dbReference>
<reference evidence="8" key="1">
    <citation type="submission" date="2020-11" db="EMBL/GenBank/DDBJ databases">
        <authorList>
            <person name="Tran Van P."/>
        </authorList>
    </citation>
    <scope>NUCLEOTIDE SEQUENCE</scope>
</reference>
<keyword evidence="5" id="KW-1133">Transmembrane helix</keyword>
<keyword evidence="1" id="KW-0677">Repeat</keyword>
<dbReference type="Pfam" id="PF07679">
    <property type="entry name" value="I-set"/>
    <property type="match status" value="2"/>
</dbReference>
<feature type="domain" description="Ig-like" evidence="6">
    <location>
        <begin position="209"/>
        <end position="291"/>
    </location>
</feature>
<feature type="transmembrane region" description="Helical" evidence="5">
    <location>
        <begin position="693"/>
        <end position="716"/>
    </location>
</feature>
<feature type="region of interest" description="Disordered" evidence="4">
    <location>
        <begin position="390"/>
        <end position="448"/>
    </location>
</feature>
<protein>
    <submittedName>
        <fullName evidence="8">Uncharacterized protein</fullName>
    </submittedName>
</protein>
<feature type="domain" description="Ig-like" evidence="6">
    <location>
        <begin position="299"/>
        <end position="383"/>
    </location>
</feature>
<name>A0A7R9A4L0_9CRUS</name>
<evidence type="ECO:0000256" key="4">
    <source>
        <dbReference type="SAM" id="MobiDB-lite"/>
    </source>
</evidence>
<keyword evidence="5" id="KW-0472">Membrane</keyword>
<dbReference type="PROSITE" id="PS50835">
    <property type="entry name" value="IG_LIKE"/>
    <property type="match status" value="4"/>
</dbReference>
<evidence type="ECO:0000256" key="5">
    <source>
        <dbReference type="SAM" id="Phobius"/>
    </source>
</evidence>
<dbReference type="FunFam" id="2.60.40.10:FF:000032">
    <property type="entry name" value="palladin isoform X1"/>
    <property type="match status" value="1"/>
</dbReference>
<feature type="transmembrane region" description="Helical" evidence="5">
    <location>
        <begin position="743"/>
        <end position="767"/>
    </location>
</feature>
<evidence type="ECO:0000313" key="9">
    <source>
        <dbReference type="Proteomes" id="UP000677054"/>
    </source>
</evidence>
<dbReference type="InterPro" id="IPR003598">
    <property type="entry name" value="Ig_sub2"/>
</dbReference>
<accession>A0A7R9A4L0</accession>
<sequence length="790" mass="87410">MWAKWASPAQGLGIQFLKEPKPQTVAPGKAVTFECETDLEPENVEWLHDGQPLIPDENIQMSSSQLTILVQKEYPQYEQQLGEYQCVVWFHPIAVTSLPGTLSVAALLPFHDLEDYNVSVVEGNTAVIQCQSPYSKPSAKIEYYFNGKSLPQKSGHHLMNSEILVIVNATRGDSGWYACSALNEVTGEKETSKRRVHLTVMTPHKPTLPSFTLSPVEKYLSVMGSTVILECVGHGNPVPRITWSKYGGSLDAERHVPLPFGLMIRQAQEVDQGTYICEADNGLGPPKKVITSLELKEGPKILEGPRDQEVEEGGWVKFPCRSDGNPRPTVTWVFNGKRLLQLPNVRISASGLEVLRVKKNHAGVYQCFAANGVGRATQSALLRVLPQEVTHHSSISSEGGKEVEEVNEDKDMTADGDAFETGKREKGKHKQQHQQIHPEGGRDLLIPPSQPKVIQISNDSVMLYWTLPSPPENSTSLPVTFFKIQWREISPGTKWNTMDDEIPPHADSYAVPNLEAGKAYKFRIAAVYSNNDNRLGKKSGKYTLSQIPADKKPSIAPSIVSLEAISSTIIAVNWEYELDEVPIDGFFIYYRMTTSAGKYTKVTVLGSTSRTHALHHLLPGTSYDVKMQAFNLAGTSHYSAIQTQKTLSMRHSEPKEGNAKAQETLYEKAEKKKIGRKVDTPNISQAGLEFPHYLIVAIVLGSISFLVILACAFCYVRHQCKNPPDWRINFAAPIWVEKNLGTLLAVSIGSIPMGTSMATIAIVLAMIMDMVMNLRMMIACYSPGISTPLM</sequence>
<keyword evidence="9" id="KW-1185">Reference proteome</keyword>
<dbReference type="GO" id="GO:0009653">
    <property type="term" value="P:anatomical structure morphogenesis"/>
    <property type="evidence" value="ECO:0007669"/>
    <property type="project" value="UniProtKB-ARBA"/>
</dbReference>
<dbReference type="PANTHER" id="PTHR44170">
    <property type="entry name" value="PROTEIN SIDEKICK"/>
    <property type="match status" value="1"/>
</dbReference>
<proteinExistence type="predicted"/>
<feature type="domain" description="Ig-like" evidence="6">
    <location>
        <begin position="99"/>
        <end position="197"/>
    </location>
</feature>
<dbReference type="InterPro" id="IPR036179">
    <property type="entry name" value="Ig-like_dom_sf"/>
</dbReference>
<dbReference type="SMART" id="SM00060">
    <property type="entry name" value="FN3"/>
    <property type="match status" value="2"/>
</dbReference>
<dbReference type="Pfam" id="PF00041">
    <property type="entry name" value="fn3"/>
    <property type="match status" value="2"/>
</dbReference>
<evidence type="ECO:0000259" key="7">
    <source>
        <dbReference type="PROSITE" id="PS50853"/>
    </source>
</evidence>
<evidence type="ECO:0000256" key="3">
    <source>
        <dbReference type="ARBA" id="ARBA00023319"/>
    </source>
</evidence>
<dbReference type="GO" id="GO:0030154">
    <property type="term" value="P:cell differentiation"/>
    <property type="evidence" value="ECO:0007669"/>
    <property type="project" value="UniProtKB-ARBA"/>
</dbReference>
<dbReference type="InterPro" id="IPR003599">
    <property type="entry name" value="Ig_sub"/>
</dbReference>
<dbReference type="SUPFAM" id="SSF49265">
    <property type="entry name" value="Fibronectin type III"/>
    <property type="match status" value="1"/>
</dbReference>
<feature type="domain" description="Fibronectin type-III" evidence="7">
    <location>
        <begin position="556"/>
        <end position="649"/>
    </location>
</feature>
<keyword evidence="2" id="KW-1015">Disulfide bond</keyword>
<dbReference type="SMART" id="SM00408">
    <property type="entry name" value="IGc2"/>
    <property type="match status" value="4"/>
</dbReference>
<dbReference type="CDD" id="cd00063">
    <property type="entry name" value="FN3"/>
    <property type="match status" value="2"/>
</dbReference>
<dbReference type="GO" id="GO:0098609">
    <property type="term" value="P:cell-cell adhesion"/>
    <property type="evidence" value="ECO:0007669"/>
    <property type="project" value="TreeGrafter"/>
</dbReference>
<evidence type="ECO:0000256" key="2">
    <source>
        <dbReference type="ARBA" id="ARBA00023157"/>
    </source>
</evidence>
<dbReference type="PANTHER" id="PTHR44170:SF54">
    <property type="entry name" value="FI24025P1"/>
    <property type="match status" value="1"/>
</dbReference>
<dbReference type="GO" id="GO:0007399">
    <property type="term" value="P:nervous system development"/>
    <property type="evidence" value="ECO:0007669"/>
    <property type="project" value="TreeGrafter"/>
</dbReference>
<organism evidence="8">
    <name type="scientific">Darwinula stevensoni</name>
    <dbReference type="NCBI Taxonomy" id="69355"/>
    <lineage>
        <taxon>Eukaryota</taxon>
        <taxon>Metazoa</taxon>
        <taxon>Ecdysozoa</taxon>
        <taxon>Arthropoda</taxon>
        <taxon>Crustacea</taxon>
        <taxon>Oligostraca</taxon>
        <taxon>Ostracoda</taxon>
        <taxon>Podocopa</taxon>
        <taxon>Podocopida</taxon>
        <taxon>Darwinulocopina</taxon>
        <taxon>Darwinuloidea</taxon>
        <taxon>Darwinulidae</taxon>
        <taxon>Darwinula</taxon>
    </lineage>
</organism>
<dbReference type="InterPro" id="IPR003961">
    <property type="entry name" value="FN3_dom"/>
</dbReference>
<dbReference type="OrthoDB" id="6350820at2759"/>
<dbReference type="Pfam" id="PF13927">
    <property type="entry name" value="Ig_3"/>
    <property type="match status" value="2"/>
</dbReference>